<proteinExistence type="predicted"/>
<dbReference type="AlphaFoldDB" id="A0A251X7W7"/>
<dbReference type="InterPro" id="IPR001763">
    <property type="entry name" value="Rhodanese-like_dom"/>
</dbReference>
<dbReference type="SMART" id="SM00450">
    <property type="entry name" value="RHOD"/>
    <property type="match status" value="1"/>
</dbReference>
<gene>
    <name evidence="2" type="ORF">TPSD3_06735</name>
</gene>
<dbReference type="Proteomes" id="UP000194798">
    <property type="component" value="Unassembled WGS sequence"/>
</dbReference>
<dbReference type="PROSITE" id="PS50206">
    <property type="entry name" value="RHODANESE_3"/>
    <property type="match status" value="1"/>
</dbReference>
<dbReference type="OrthoDB" id="176845at2"/>
<dbReference type="Gene3D" id="3.40.250.10">
    <property type="entry name" value="Rhodanese-like domain"/>
    <property type="match status" value="1"/>
</dbReference>
<evidence type="ECO:0000313" key="3">
    <source>
        <dbReference type="Proteomes" id="UP000194798"/>
    </source>
</evidence>
<dbReference type="RefSeq" id="WP_086487818.1">
    <property type="nucleotide sequence ID" value="NZ_MSLT01000012.1"/>
</dbReference>
<feature type="domain" description="Rhodanese" evidence="1">
    <location>
        <begin position="51"/>
        <end position="169"/>
    </location>
</feature>
<name>A0A251X7W7_9GAMM</name>
<dbReference type="NCBIfam" id="TIGR03865">
    <property type="entry name" value="PQQ_CXXCW"/>
    <property type="match status" value="1"/>
</dbReference>
<evidence type="ECO:0000313" key="2">
    <source>
        <dbReference type="EMBL" id="OUD14030.1"/>
    </source>
</evidence>
<sequence length="182" mass="20799">MPLSFLLIITIFLTGVALPETYRFDRYRAATPETVPGATAINTQELQQLLAQETVILIDVMAAIYRPEMLDFGGEWLLQESRYHLPNSIWLPNVGYGELNPLMQSYLTDNLQQLTHGEKNKPIVFYCILDCWMAWNVSKRAALELGYEQVYWYRDGIEGWIDAGLPTVLAHPVPLKINSSHQ</sequence>
<accession>A0A251X7W7</accession>
<dbReference type="InterPro" id="IPR036873">
    <property type="entry name" value="Rhodanese-like_dom_sf"/>
</dbReference>
<dbReference type="EMBL" id="MSLT01000012">
    <property type="protein sequence ID" value="OUD14030.1"/>
    <property type="molecule type" value="Genomic_DNA"/>
</dbReference>
<dbReference type="CDD" id="cd00158">
    <property type="entry name" value="RHOD"/>
    <property type="match status" value="1"/>
</dbReference>
<comment type="caution">
    <text evidence="2">The sequence shown here is derived from an EMBL/GenBank/DDBJ whole genome shotgun (WGS) entry which is preliminary data.</text>
</comment>
<dbReference type="Pfam" id="PF00581">
    <property type="entry name" value="Rhodanese"/>
    <property type="match status" value="1"/>
</dbReference>
<evidence type="ECO:0000259" key="1">
    <source>
        <dbReference type="PROSITE" id="PS50206"/>
    </source>
</evidence>
<dbReference type="SUPFAM" id="SSF52821">
    <property type="entry name" value="Rhodanese/Cell cycle control phosphatase"/>
    <property type="match status" value="1"/>
</dbReference>
<dbReference type="InterPro" id="IPR022376">
    <property type="entry name" value="PQQ_CXXCW"/>
</dbReference>
<organism evidence="2 3">
    <name type="scientific">Thioflexithrix psekupsensis</name>
    <dbReference type="NCBI Taxonomy" id="1570016"/>
    <lineage>
        <taxon>Bacteria</taxon>
        <taxon>Pseudomonadati</taxon>
        <taxon>Pseudomonadota</taxon>
        <taxon>Gammaproteobacteria</taxon>
        <taxon>Thiotrichales</taxon>
        <taxon>Thioflexithrix</taxon>
    </lineage>
</organism>
<keyword evidence="3" id="KW-1185">Reference proteome</keyword>
<protein>
    <recommendedName>
        <fullName evidence="1">Rhodanese domain-containing protein</fullName>
    </recommendedName>
</protein>
<reference evidence="2 3" key="1">
    <citation type="submission" date="2016-12" db="EMBL/GenBank/DDBJ databases">
        <title>Thioflexothrix psekupsii D3 genome sequencing and assembly.</title>
        <authorList>
            <person name="Fomenkov A."/>
            <person name="Vincze T."/>
            <person name="Grabovich M."/>
            <person name="Anton B.P."/>
            <person name="Dubinina G."/>
            <person name="Orlova M."/>
            <person name="Belousova E."/>
            <person name="Roberts R.J."/>
        </authorList>
    </citation>
    <scope>NUCLEOTIDE SEQUENCE [LARGE SCALE GENOMIC DNA]</scope>
    <source>
        <strain evidence="2">D3</strain>
    </source>
</reference>